<organism evidence="2 3">
    <name type="scientific">Asanoa hainanensis</name>
    <dbReference type="NCBI Taxonomy" id="560556"/>
    <lineage>
        <taxon>Bacteria</taxon>
        <taxon>Bacillati</taxon>
        <taxon>Actinomycetota</taxon>
        <taxon>Actinomycetes</taxon>
        <taxon>Micromonosporales</taxon>
        <taxon>Micromonosporaceae</taxon>
        <taxon>Asanoa</taxon>
    </lineage>
</organism>
<gene>
    <name evidence="2" type="ORF">SAMN05421812_12343</name>
</gene>
<dbReference type="EMBL" id="FZPH01000023">
    <property type="protein sequence ID" value="SNT65490.1"/>
    <property type="molecule type" value="Genomic_DNA"/>
</dbReference>
<accession>A0A239PEM8</accession>
<evidence type="ECO:0000313" key="2">
    <source>
        <dbReference type="EMBL" id="SNT65490.1"/>
    </source>
</evidence>
<evidence type="ECO:0000259" key="1">
    <source>
        <dbReference type="Pfam" id="PF10646"/>
    </source>
</evidence>
<dbReference type="OrthoDB" id="5181063at2"/>
<evidence type="ECO:0000313" key="3">
    <source>
        <dbReference type="Proteomes" id="UP000198362"/>
    </source>
</evidence>
<dbReference type="Pfam" id="PF10646">
    <property type="entry name" value="Germane"/>
    <property type="match status" value="1"/>
</dbReference>
<reference evidence="2 3" key="1">
    <citation type="submission" date="2017-06" db="EMBL/GenBank/DDBJ databases">
        <authorList>
            <person name="Kim H.J."/>
            <person name="Triplett B.A."/>
        </authorList>
    </citation>
    <scope>NUCLEOTIDE SEQUENCE [LARGE SCALE GENOMIC DNA]</scope>
    <source>
        <strain evidence="2 3">CGMCC 4.5593</strain>
    </source>
</reference>
<name>A0A239PEM8_9ACTN</name>
<feature type="domain" description="GerMN" evidence="1">
    <location>
        <begin position="53"/>
        <end position="160"/>
    </location>
</feature>
<sequence length="186" mass="19024">MTRRFAATLAVAALLLGGCGITTEKVPREIEAPRGPFPVFTPATAAPPGDNHVAERLCFVRDGRLVAVTRRLSTAPTLAEQFAHLLAGPTNAERDQTLTTALTGTPTVSPAPSGTAVAVEVPAAGIGAGRSDEAVAYGQVVCTLAGRSDVSGVVFTREGQIRGVPRGDGSLSEGPLSAVDYADIMS</sequence>
<keyword evidence="3" id="KW-1185">Reference proteome</keyword>
<dbReference type="Proteomes" id="UP000198362">
    <property type="component" value="Unassembled WGS sequence"/>
</dbReference>
<dbReference type="RefSeq" id="WP_089255235.1">
    <property type="nucleotide sequence ID" value="NZ_FZPH01000023.1"/>
</dbReference>
<dbReference type="AlphaFoldDB" id="A0A239PEM8"/>
<protein>
    <submittedName>
        <fullName evidence="2">Sporulation and spore germination</fullName>
    </submittedName>
</protein>
<dbReference type="InterPro" id="IPR019606">
    <property type="entry name" value="GerMN"/>
</dbReference>
<dbReference type="PROSITE" id="PS51257">
    <property type="entry name" value="PROKAR_LIPOPROTEIN"/>
    <property type="match status" value="1"/>
</dbReference>
<proteinExistence type="predicted"/>